<dbReference type="Pfam" id="PF06880">
    <property type="entry name" value="DUF1262"/>
    <property type="match status" value="1"/>
</dbReference>
<accession>A0A0D6QST4</accession>
<evidence type="ECO:0000313" key="1">
    <source>
        <dbReference type="EMBL" id="JAG93554.1"/>
    </source>
</evidence>
<dbReference type="InterPro" id="IPR010683">
    <property type="entry name" value="DUF1262"/>
</dbReference>
<name>A0A0D6QST4_ARACU</name>
<reference evidence="1" key="1">
    <citation type="submission" date="2015-03" db="EMBL/GenBank/DDBJ databases">
        <title>A transcriptome of Araucaria cunninghamii, an australian fine timber species.</title>
        <authorList>
            <person name="Jing Yi C.J.Y."/>
            <person name="Yin San L.Y.S."/>
            <person name="Abdul Karim S.S."/>
            <person name="Wan Azmi N.N."/>
            <person name="Hercus R.R."/>
            <person name="Croft L.L."/>
        </authorList>
    </citation>
    <scope>NUCLEOTIDE SEQUENCE</scope>
    <source>
        <strain evidence="1">MI0301</strain>
        <tissue evidence="1">Leaf</tissue>
    </source>
</reference>
<dbReference type="PANTHER" id="PTHR31050">
    <property type="entry name" value="OS08G0413200 PROTEIN"/>
    <property type="match status" value="1"/>
</dbReference>
<protein>
    <submittedName>
        <fullName evidence="1">Uncharacterized protein</fullName>
    </submittedName>
</protein>
<dbReference type="EMBL" id="GCKF01046376">
    <property type="protein sequence ID" value="JAG93554.1"/>
    <property type="molecule type" value="Transcribed_RNA"/>
</dbReference>
<organism evidence="1">
    <name type="scientific">Araucaria cunninghamii</name>
    <name type="common">Hoop pine</name>
    <name type="synonym">Moreton Bay pine</name>
    <dbReference type="NCBI Taxonomy" id="56994"/>
    <lineage>
        <taxon>Eukaryota</taxon>
        <taxon>Viridiplantae</taxon>
        <taxon>Streptophyta</taxon>
        <taxon>Embryophyta</taxon>
        <taxon>Tracheophyta</taxon>
        <taxon>Spermatophyta</taxon>
        <taxon>Pinopsida</taxon>
        <taxon>Pinidae</taxon>
        <taxon>Conifers II</taxon>
        <taxon>Araucariales</taxon>
        <taxon>Araucariaceae</taxon>
        <taxon>Araucaria</taxon>
    </lineage>
</organism>
<dbReference type="AlphaFoldDB" id="A0A0D6QST4"/>
<sequence>MYSTISLANYRQVAAAANVQQQTGVLFPPPAGPYSAYLLLQDEEEDDNDGASCCWGCCKDRRVRELPFPQDKCLSILYTTTSCVGGQIHRETQCDRVYFIPVLGQPISSNSYYVVQAEGKHKGLVTTCSTEQDMVTFCCCKCVHDVRPGPLQPNNPYQQVEIIRKKSRFTATCAASDGFPPQFLRRHNWRVKAHDLRGKHGRLAHVKGEDASLRALLPPFDFSLSHKTSSVVIVGEWYCPFIFIKEMGTSLEDPKTQLMECPFYKMLLEKFWEEIYSVDVGIAGEDVFVQKTVRVEGGLLFGEESVEEVADDDTSVWFKGIGNRLGKACGVRLSWPIIAKIRADQGRTGSGGGGRDVRVEKSFSRAGTGRKFRCYVVVERYVLKRMDGSIALTYSFRNCDQIQGKWE</sequence>
<dbReference type="PANTHER" id="PTHR31050:SF3">
    <property type="entry name" value="OS08G0412800 PROTEIN"/>
    <property type="match status" value="1"/>
</dbReference>
<proteinExistence type="predicted"/>